<proteinExistence type="predicted"/>
<dbReference type="GO" id="GO:0009535">
    <property type="term" value="C:chloroplast thylakoid membrane"/>
    <property type="evidence" value="ECO:0000318"/>
    <property type="project" value="GO_Central"/>
</dbReference>
<sequence>MASSILLTSNGLRASRGFASHGCLKSRFGAPIPSLGRAIPSLARRRGGGLTVKCEQGASSSAGGELGIWVGRFAMLGFVGTLAVEIGTGKGLLETAGLTTPAPIPALAVAGVLGVIAALGIFRSAPKE</sequence>
<reference evidence="2 3" key="1">
    <citation type="journal article" date="2011" name="Science">
        <title>The Selaginella genome identifies genetic changes associated with the evolution of vascular plants.</title>
        <authorList>
            <person name="Banks J.A."/>
            <person name="Nishiyama T."/>
            <person name="Hasebe M."/>
            <person name="Bowman J.L."/>
            <person name="Gribskov M."/>
            <person name="dePamphilis C."/>
            <person name="Albert V.A."/>
            <person name="Aono N."/>
            <person name="Aoyama T."/>
            <person name="Ambrose B.A."/>
            <person name="Ashton N.W."/>
            <person name="Axtell M.J."/>
            <person name="Barker E."/>
            <person name="Barker M.S."/>
            <person name="Bennetzen J.L."/>
            <person name="Bonawitz N.D."/>
            <person name="Chapple C."/>
            <person name="Cheng C."/>
            <person name="Correa L.G."/>
            <person name="Dacre M."/>
            <person name="DeBarry J."/>
            <person name="Dreyer I."/>
            <person name="Elias M."/>
            <person name="Engstrom E.M."/>
            <person name="Estelle M."/>
            <person name="Feng L."/>
            <person name="Finet C."/>
            <person name="Floyd S.K."/>
            <person name="Frommer W.B."/>
            <person name="Fujita T."/>
            <person name="Gramzow L."/>
            <person name="Gutensohn M."/>
            <person name="Harholt J."/>
            <person name="Hattori M."/>
            <person name="Heyl A."/>
            <person name="Hirai T."/>
            <person name="Hiwatashi Y."/>
            <person name="Ishikawa M."/>
            <person name="Iwata M."/>
            <person name="Karol K.G."/>
            <person name="Koehler B."/>
            <person name="Kolukisaoglu U."/>
            <person name="Kubo M."/>
            <person name="Kurata T."/>
            <person name="Lalonde S."/>
            <person name="Li K."/>
            <person name="Li Y."/>
            <person name="Litt A."/>
            <person name="Lyons E."/>
            <person name="Manning G."/>
            <person name="Maruyama T."/>
            <person name="Michael T.P."/>
            <person name="Mikami K."/>
            <person name="Miyazaki S."/>
            <person name="Morinaga S."/>
            <person name="Murata T."/>
            <person name="Mueller-Roeber B."/>
            <person name="Nelson D.R."/>
            <person name="Obara M."/>
            <person name="Oguri Y."/>
            <person name="Olmstead R.G."/>
            <person name="Onodera N."/>
            <person name="Petersen B.L."/>
            <person name="Pils B."/>
            <person name="Prigge M."/>
            <person name="Rensing S.A."/>
            <person name="Riano-Pachon D.M."/>
            <person name="Roberts A.W."/>
            <person name="Sato Y."/>
            <person name="Scheller H.V."/>
            <person name="Schulz B."/>
            <person name="Schulz C."/>
            <person name="Shakirov E.V."/>
            <person name="Shibagaki N."/>
            <person name="Shinohara N."/>
            <person name="Shippen D.E."/>
            <person name="Soerensen I."/>
            <person name="Sotooka R."/>
            <person name="Sugimoto N."/>
            <person name="Sugita M."/>
            <person name="Sumikawa N."/>
            <person name="Tanurdzic M."/>
            <person name="Theissen G."/>
            <person name="Ulvskov P."/>
            <person name="Wakazuki S."/>
            <person name="Weng J.K."/>
            <person name="Willats W.W."/>
            <person name="Wipf D."/>
            <person name="Wolf P.G."/>
            <person name="Yang L."/>
            <person name="Zimmer A.D."/>
            <person name="Zhu Q."/>
            <person name="Mitros T."/>
            <person name="Hellsten U."/>
            <person name="Loque D."/>
            <person name="Otillar R."/>
            <person name="Salamov A."/>
            <person name="Schmutz J."/>
            <person name="Shapiro H."/>
            <person name="Lindquist E."/>
            <person name="Lucas S."/>
            <person name="Rokhsar D."/>
            <person name="Grigoriev I.V."/>
        </authorList>
    </citation>
    <scope>NUCLEOTIDE SEQUENCE [LARGE SCALE GENOMIC DNA]</scope>
</reference>
<organism evidence="3">
    <name type="scientific">Selaginella moellendorffii</name>
    <name type="common">Spikemoss</name>
    <dbReference type="NCBI Taxonomy" id="88036"/>
    <lineage>
        <taxon>Eukaryota</taxon>
        <taxon>Viridiplantae</taxon>
        <taxon>Streptophyta</taxon>
        <taxon>Embryophyta</taxon>
        <taxon>Tracheophyta</taxon>
        <taxon>Lycopodiopsida</taxon>
        <taxon>Selaginellales</taxon>
        <taxon>Selaginellaceae</taxon>
        <taxon>Selaginella</taxon>
    </lineage>
</organism>
<keyword evidence="3" id="KW-1185">Reference proteome</keyword>
<dbReference type="InParanoid" id="D8R9D5"/>
<dbReference type="KEGG" id="smo:SELMODRAFT_449617"/>
<dbReference type="GeneID" id="9631129"/>
<evidence type="ECO:0000313" key="3">
    <source>
        <dbReference type="Proteomes" id="UP000001514"/>
    </source>
</evidence>
<dbReference type="SUPFAM" id="SSF103511">
    <property type="entry name" value="Chlorophyll a-b binding protein"/>
    <property type="match status" value="1"/>
</dbReference>
<keyword evidence="1" id="KW-0812">Transmembrane</keyword>
<keyword evidence="1" id="KW-0472">Membrane</keyword>
<dbReference type="FunCoup" id="D8R9D5">
    <property type="interactions" value="2304"/>
</dbReference>
<keyword evidence="1" id="KW-1133">Transmembrane helix</keyword>
<feature type="transmembrane region" description="Helical" evidence="1">
    <location>
        <begin position="66"/>
        <end position="84"/>
    </location>
</feature>
<dbReference type="eggNOG" id="ENOG502S4YQ">
    <property type="taxonomic scope" value="Eukaryota"/>
</dbReference>
<evidence type="ECO:0000313" key="2">
    <source>
        <dbReference type="EMBL" id="EFJ31140.1"/>
    </source>
</evidence>
<feature type="transmembrane region" description="Helical" evidence="1">
    <location>
        <begin position="104"/>
        <end position="122"/>
    </location>
</feature>
<name>D8R9D5_SELML</name>
<dbReference type="AlphaFoldDB" id="D8R9D5"/>
<dbReference type="STRING" id="88036.D8R9D5"/>
<dbReference type="Gramene" id="EFJ31140">
    <property type="protein sequence ID" value="EFJ31140"/>
    <property type="gene ID" value="SELMODRAFT_449617"/>
</dbReference>
<dbReference type="OrthoDB" id="543868at2759"/>
<gene>
    <name evidence="2" type="primary">SEP1_1</name>
    <name evidence="2" type="ORF">SELMODRAFT_449617</name>
</gene>
<evidence type="ECO:0000256" key="1">
    <source>
        <dbReference type="SAM" id="Phobius"/>
    </source>
</evidence>
<accession>D8R9D5</accession>
<dbReference type="Proteomes" id="UP000001514">
    <property type="component" value="Unassembled WGS sequence"/>
</dbReference>
<dbReference type="HOGENOM" id="CLU_126272_0_0_1"/>
<protein>
    <submittedName>
        <fullName evidence="2">LHC-related protein</fullName>
    </submittedName>
</protein>
<dbReference type="EMBL" id="GL377574">
    <property type="protein sequence ID" value="EFJ31140.1"/>
    <property type="molecule type" value="Genomic_DNA"/>
</dbReference>